<gene>
    <name evidence="1" type="ORF">GCM10009839_35450</name>
</gene>
<dbReference type="Proteomes" id="UP001500751">
    <property type="component" value="Unassembled WGS sequence"/>
</dbReference>
<accession>A0ABP5FQY8</accession>
<dbReference type="SUPFAM" id="SSF48150">
    <property type="entry name" value="DNA-glycosylase"/>
    <property type="match status" value="1"/>
</dbReference>
<dbReference type="RefSeq" id="WP_344666706.1">
    <property type="nucleotide sequence ID" value="NZ_BAAAQN010000018.1"/>
</dbReference>
<dbReference type="EMBL" id="BAAAQN010000018">
    <property type="protein sequence ID" value="GAA2032241.1"/>
    <property type="molecule type" value="Genomic_DNA"/>
</dbReference>
<organism evidence="1 2">
    <name type="scientific">Catenulispora yoronensis</name>
    <dbReference type="NCBI Taxonomy" id="450799"/>
    <lineage>
        <taxon>Bacteria</taxon>
        <taxon>Bacillati</taxon>
        <taxon>Actinomycetota</taxon>
        <taxon>Actinomycetes</taxon>
        <taxon>Catenulisporales</taxon>
        <taxon>Catenulisporaceae</taxon>
        <taxon>Catenulispora</taxon>
    </lineage>
</organism>
<dbReference type="InterPro" id="IPR011257">
    <property type="entry name" value="DNA_glycosylase"/>
</dbReference>
<sequence>MVTLHLAQNPDADAFLAEDPLGVLTGMLLDQQVPMEKAFSGPYVLATRLGVKRLDAEQIAGYDPDEFVALFSEVPAIHRFPKAMAERTQKLARAVVDEYGGDASTVWTGAKDGADLFKRVSALPGYGKQKAQILVALLGKQFGVTPKGWREAAGDYGTKGSTRSVADVVDAASLVKVRTFKKEMKAAAKAAKGEE</sequence>
<reference evidence="2" key="1">
    <citation type="journal article" date="2019" name="Int. J. Syst. Evol. Microbiol.">
        <title>The Global Catalogue of Microorganisms (GCM) 10K type strain sequencing project: providing services to taxonomists for standard genome sequencing and annotation.</title>
        <authorList>
            <consortium name="The Broad Institute Genomics Platform"/>
            <consortium name="The Broad Institute Genome Sequencing Center for Infectious Disease"/>
            <person name="Wu L."/>
            <person name="Ma J."/>
        </authorList>
    </citation>
    <scope>NUCLEOTIDE SEQUENCE [LARGE SCALE GENOMIC DNA]</scope>
    <source>
        <strain evidence="2">JCM 16014</strain>
    </source>
</reference>
<comment type="caution">
    <text evidence="1">The sequence shown here is derived from an EMBL/GenBank/DDBJ whole genome shotgun (WGS) entry which is preliminary data.</text>
</comment>
<proteinExistence type="predicted"/>
<evidence type="ECO:0000313" key="2">
    <source>
        <dbReference type="Proteomes" id="UP001500751"/>
    </source>
</evidence>
<dbReference type="InterPro" id="IPR017658">
    <property type="entry name" value="HhH-GPD_base_excis"/>
</dbReference>
<name>A0ABP5FQY8_9ACTN</name>
<evidence type="ECO:0000313" key="1">
    <source>
        <dbReference type="EMBL" id="GAA2032241.1"/>
    </source>
</evidence>
<dbReference type="NCBIfam" id="TIGR03252">
    <property type="entry name" value="HhH-GPD-type base excision DNA repair protein"/>
    <property type="match status" value="1"/>
</dbReference>
<keyword evidence="2" id="KW-1185">Reference proteome</keyword>
<protein>
    <submittedName>
        <fullName evidence="1">HhH-GPD-type base excision DNA repair protein</fullName>
    </submittedName>
</protein>